<sequence>MTWLGRIFGTSVAVASAAAPNCASAEDAQKVFEYVEASGFISLAAPEERVGLQAALMQRGAAAIFEAQSLLAPADAEDIAEGGVATFLEDIEPRLARFGVQLGAISETYEEDRHVVHVGGREWTIWSNDRDGSPDTVEMGKFWAVSTARTFALLNDRLAASGTQIRAYAVGGGEDGLVFFLTPTVAASLARIKELGREAPYLMTETPPYYGAPQ</sequence>
<dbReference type="EMBL" id="LJYW01000002">
    <property type="protein sequence ID" value="KPL50783.1"/>
    <property type="molecule type" value="Genomic_DNA"/>
</dbReference>
<comment type="caution">
    <text evidence="1">The sequence shown here is derived from an EMBL/GenBank/DDBJ whole genome shotgun (WGS) entry which is preliminary data.</text>
</comment>
<protein>
    <submittedName>
        <fullName evidence="1">Uncharacterized protein</fullName>
    </submittedName>
</protein>
<keyword evidence="2" id="KW-1185">Reference proteome</keyword>
<organism evidence="1 2">
    <name type="scientific">Prosthecodimorpha hirschii</name>
    <dbReference type="NCBI Taxonomy" id="665126"/>
    <lineage>
        <taxon>Bacteria</taxon>
        <taxon>Pseudomonadati</taxon>
        <taxon>Pseudomonadota</taxon>
        <taxon>Alphaproteobacteria</taxon>
        <taxon>Hyphomicrobiales</taxon>
        <taxon>Ancalomicrobiaceae</taxon>
        <taxon>Prosthecodimorpha</taxon>
    </lineage>
</organism>
<proteinExistence type="predicted"/>
<dbReference type="AlphaFoldDB" id="A0A0P6VYM7"/>
<dbReference type="Proteomes" id="UP000048984">
    <property type="component" value="Unassembled WGS sequence"/>
</dbReference>
<reference evidence="1 2" key="2">
    <citation type="submission" date="2015-10" db="EMBL/GenBank/DDBJ databases">
        <title>Draft Genome Sequence of Prosthecomicrobium hirschii ATCC 27832.</title>
        <authorList>
            <person name="Daniel J."/>
            <person name="Givan S.A."/>
            <person name="Brun Y.V."/>
            <person name="Brown P.J."/>
        </authorList>
    </citation>
    <scope>NUCLEOTIDE SEQUENCE [LARGE SCALE GENOMIC DNA]</scope>
    <source>
        <strain evidence="1 2">16</strain>
    </source>
</reference>
<dbReference type="RefSeq" id="WP_054362373.1">
    <property type="nucleotide sequence ID" value="NZ_LJYW01000002.1"/>
</dbReference>
<evidence type="ECO:0000313" key="2">
    <source>
        <dbReference type="Proteomes" id="UP000048984"/>
    </source>
</evidence>
<dbReference type="STRING" id="665126.ABB55_28025"/>
<reference evidence="1 2" key="1">
    <citation type="submission" date="2015-09" db="EMBL/GenBank/DDBJ databases">
        <authorList>
            <person name="Jackson K.R."/>
            <person name="Lunt B.L."/>
            <person name="Fisher J.N.B."/>
            <person name="Gardner A.V."/>
            <person name="Bailey M.E."/>
            <person name="Deus L.M."/>
            <person name="Earl A.S."/>
            <person name="Gibby P.D."/>
            <person name="Hartmann K.A."/>
            <person name="Liu J.E."/>
            <person name="Manci A.M."/>
            <person name="Nielsen D.A."/>
            <person name="Solomon M.B."/>
            <person name="Breakwell D.P."/>
            <person name="Burnett S.H."/>
            <person name="Grose J.H."/>
        </authorList>
    </citation>
    <scope>NUCLEOTIDE SEQUENCE [LARGE SCALE GENOMIC DNA]</scope>
    <source>
        <strain evidence="1 2">16</strain>
    </source>
</reference>
<name>A0A0P6VYM7_9HYPH</name>
<evidence type="ECO:0000313" key="1">
    <source>
        <dbReference type="EMBL" id="KPL50783.1"/>
    </source>
</evidence>
<gene>
    <name evidence="1" type="ORF">ABB55_28025</name>
</gene>
<accession>A0A0P6VYM7</accession>